<evidence type="ECO:0000313" key="2">
    <source>
        <dbReference type="Proteomes" id="UP001165064"/>
    </source>
</evidence>
<dbReference type="Proteomes" id="UP001165064">
    <property type="component" value="Unassembled WGS sequence"/>
</dbReference>
<dbReference type="EMBL" id="BSXS01014631">
    <property type="protein sequence ID" value="GMF05759.1"/>
    <property type="molecule type" value="Genomic_DNA"/>
</dbReference>
<protein>
    <submittedName>
        <fullName evidence="1">Unnamed protein product</fullName>
    </submittedName>
</protein>
<keyword evidence="2" id="KW-1185">Reference proteome</keyword>
<name>A0ACB5UA38_AMBMO</name>
<comment type="caution">
    <text evidence="1">The sequence shown here is derived from an EMBL/GenBank/DDBJ whole genome shotgun (WGS) entry which is preliminary data.</text>
</comment>
<gene>
    <name evidence="1" type="ORF">Amon02_001245100</name>
</gene>
<reference evidence="1" key="1">
    <citation type="submission" date="2023-04" db="EMBL/GenBank/DDBJ databases">
        <title>Ambrosiozyma monospora NBRC 10751.</title>
        <authorList>
            <person name="Ichikawa N."/>
            <person name="Sato H."/>
            <person name="Tonouchi N."/>
        </authorList>
    </citation>
    <scope>NUCLEOTIDE SEQUENCE</scope>
    <source>
        <strain evidence="1">NBRC 10751</strain>
    </source>
</reference>
<accession>A0ACB5UA38</accession>
<proteinExistence type="predicted"/>
<evidence type="ECO:0000313" key="1">
    <source>
        <dbReference type="EMBL" id="GMF05759.1"/>
    </source>
</evidence>
<organism evidence="1 2">
    <name type="scientific">Ambrosiozyma monospora</name>
    <name type="common">Yeast</name>
    <name type="synonym">Endomycopsis monosporus</name>
    <dbReference type="NCBI Taxonomy" id="43982"/>
    <lineage>
        <taxon>Eukaryota</taxon>
        <taxon>Fungi</taxon>
        <taxon>Dikarya</taxon>
        <taxon>Ascomycota</taxon>
        <taxon>Saccharomycotina</taxon>
        <taxon>Pichiomycetes</taxon>
        <taxon>Pichiales</taxon>
        <taxon>Pichiaceae</taxon>
        <taxon>Ambrosiozyma</taxon>
    </lineage>
</organism>
<sequence length="150" mass="15406">MIFPSLSKSIALALLATKSIVSAFPIATQDGDNDYPSLTKRENAGVFGYASLNGSTTGGASGESVTATSLKELQSYCAQDGPLTIYVSGGISGSADVVHVSSDKSVIGKSGASLTNIGLSIKDVSNVIIQNLIIGKFTQIEIMVSITIMV</sequence>